<dbReference type="AlphaFoldDB" id="A0A7N0TQX9"/>
<organism evidence="1 2">
    <name type="scientific">Kalanchoe fedtschenkoi</name>
    <name type="common">Lavender scallops</name>
    <name type="synonym">South American air plant</name>
    <dbReference type="NCBI Taxonomy" id="63787"/>
    <lineage>
        <taxon>Eukaryota</taxon>
        <taxon>Viridiplantae</taxon>
        <taxon>Streptophyta</taxon>
        <taxon>Embryophyta</taxon>
        <taxon>Tracheophyta</taxon>
        <taxon>Spermatophyta</taxon>
        <taxon>Magnoliopsida</taxon>
        <taxon>eudicotyledons</taxon>
        <taxon>Gunneridae</taxon>
        <taxon>Pentapetalae</taxon>
        <taxon>Saxifragales</taxon>
        <taxon>Crassulaceae</taxon>
        <taxon>Kalanchoe</taxon>
    </lineage>
</organism>
<dbReference type="EnsemblPlants" id="Kaladp0042s0375.1.v1.1">
    <property type="protein sequence ID" value="Kaladp0042s0375.1.v1.1"/>
    <property type="gene ID" value="Kaladp0042s0375.v1.1"/>
</dbReference>
<accession>A0A7N0TQX9</accession>
<evidence type="ECO:0000313" key="2">
    <source>
        <dbReference type="Proteomes" id="UP000594263"/>
    </source>
</evidence>
<protein>
    <submittedName>
        <fullName evidence="1">Uncharacterized protein</fullName>
    </submittedName>
</protein>
<dbReference type="Gramene" id="Kaladp0042s0375.1.v1.1">
    <property type="protein sequence ID" value="Kaladp0042s0375.1.v1.1"/>
    <property type="gene ID" value="Kaladp0042s0375.v1.1"/>
</dbReference>
<keyword evidence="2" id="KW-1185">Reference proteome</keyword>
<reference evidence="1" key="1">
    <citation type="submission" date="2021-01" db="UniProtKB">
        <authorList>
            <consortium name="EnsemblPlants"/>
        </authorList>
    </citation>
    <scope>IDENTIFICATION</scope>
</reference>
<dbReference type="Proteomes" id="UP000594263">
    <property type="component" value="Unplaced"/>
</dbReference>
<evidence type="ECO:0000313" key="1">
    <source>
        <dbReference type="EnsemblPlants" id="Kaladp0042s0375.1.v1.1"/>
    </source>
</evidence>
<name>A0A7N0TQX9_KALFE</name>
<proteinExistence type="predicted"/>
<sequence>MYSKIKIEREKSQIKPHYYLLTPHVNEFNVNTSESREYISSSNRDAKEYSYAGNELKSHPIGQKAAKRKLKERGHKNVTESVNAKFEHRWKRLEELQAYELIILNEIMNKANDDTLRVDYEILMKNKIAMSDQQLVIHNHMSSIIKS</sequence>